<sequence length="65" mass="7995">MYPISVLHFFNIKHLLNRIKRTSNITKFFGSSRLGELWFIYYWNNFCSQLYFKFFVLYVIKGTDK</sequence>
<keyword evidence="1" id="KW-0472">Membrane</keyword>
<evidence type="ECO:0000256" key="1">
    <source>
        <dbReference type="SAM" id="Phobius"/>
    </source>
</evidence>
<evidence type="ECO:0000313" key="3">
    <source>
        <dbReference type="Proteomes" id="UP000276133"/>
    </source>
</evidence>
<reference evidence="2 3" key="1">
    <citation type="journal article" date="2018" name="Sci. Rep.">
        <title>Genomic signatures of local adaptation to the degree of environmental predictability in rotifers.</title>
        <authorList>
            <person name="Franch-Gras L."/>
            <person name="Hahn C."/>
            <person name="Garcia-Roger E.M."/>
            <person name="Carmona M.J."/>
            <person name="Serra M."/>
            <person name="Gomez A."/>
        </authorList>
    </citation>
    <scope>NUCLEOTIDE SEQUENCE [LARGE SCALE GENOMIC DNA]</scope>
    <source>
        <strain evidence="2">HYR1</strain>
    </source>
</reference>
<accession>A0A3M7S1F8</accession>
<keyword evidence="3" id="KW-1185">Reference proteome</keyword>
<keyword evidence="1" id="KW-1133">Transmembrane helix</keyword>
<dbReference type="Proteomes" id="UP000276133">
    <property type="component" value="Unassembled WGS sequence"/>
</dbReference>
<comment type="caution">
    <text evidence="2">The sequence shown here is derived from an EMBL/GenBank/DDBJ whole genome shotgun (WGS) entry which is preliminary data.</text>
</comment>
<feature type="transmembrane region" description="Helical" evidence="1">
    <location>
        <begin position="40"/>
        <end position="60"/>
    </location>
</feature>
<proteinExistence type="predicted"/>
<gene>
    <name evidence="2" type="ORF">BpHYR1_051178</name>
</gene>
<evidence type="ECO:0000313" key="2">
    <source>
        <dbReference type="EMBL" id="RNA29651.1"/>
    </source>
</evidence>
<organism evidence="2 3">
    <name type="scientific">Brachionus plicatilis</name>
    <name type="common">Marine rotifer</name>
    <name type="synonym">Brachionus muelleri</name>
    <dbReference type="NCBI Taxonomy" id="10195"/>
    <lineage>
        <taxon>Eukaryota</taxon>
        <taxon>Metazoa</taxon>
        <taxon>Spiralia</taxon>
        <taxon>Gnathifera</taxon>
        <taxon>Rotifera</taxon>
        <taxon>Eurotatoria</taxon>
        <taxon>Monogononta</taxon>
        <taxon>Pseudotrocha</taxon>
        <taxon>Ploima</taxon>
        <taxon>Brachionidae</taxon>
        <taxon>Brachionus</taxon>
    </lineage>
</organism>
<name>A0A3M7S1F8_BRAPC</name>
<protein>
    <submittedName>
        <fullName evidence="2">Uncharacterized protein</fullName>
    </submittedName>
</protein>
<dbReference type="AlphaFoldDB" id="A0A3M7S1F8"/>
<dbReference type="EMBL" id="REGN01002179">
    <property type="protein sequence ID" value="RNA29651.1"/>
    <property type="molecule type" value="Genomic_DNA"/>
</dbReference>
<keyword evidence="1" id="KW-0812">Transmembrane</keyword>